<name>A0ABM7RJ08_9PSED</name>
<evidence type="ECO:0000256" key="8">
    <source>
        <dbReference type="SAM" id="SignalP"/>
    </source>
</evidence>
<keyword evidence="5" id="KW-0136">Cellulose degradation</keyword>
<dbReference type="Gene3D" id="1.50.10.10">
    <property type="match status" value="1"/>
</dbReference>
<dbReference type="SUPFAM" id="SSF48208">
    <property type="entry name" value="Six-hairpin glycosidases"/>
    <property type="match status" value="1"/>
</dbReference>
<keyword evidence="6" id="KW-0326">Glycosidase</keyword>
<comment type="similarity">
    <text evidence="2">Belongs to the glycosyl hydrolase 8 (cellulase D) family.</text>
</comment>
<evidence type="ECO:0000256" key="6">
    <source>
        <dbReference type="ARBA" id="ARBA00023295"/>
    </source>
</evidence>
<evidence type="ECO:0000256" key="4">
    <source>
        <dbReference type="ARBA" id="ARBA00022801"/>
    </source>
</evidence>
<evidence type="ECO:0000256" key="5">
    <source>
        <dbReference type="ARBA" id="ARBA00023001"/>
    </source>
</evidence>
<accession>A0ABM7RJ08</accession>
<feature type="chain" id="PRO_5047005996" description="cellulase" evidence="8">
    <location>
        <begin position="39"/>
        <end position="414"/>
    </location>
</feature>
<proteinExistence type="inferred from homology"/>
<sequence length="414" mass="45821">MTTLVTHRCKLTFVRRWRRAALWLAGALVSLSLTPAMAADAAACTSGDWPLWQTYAARFVQNDGRLLESSLERNHSTSEGQSYGMLFALIGNDRARFDALWKWTADNMAGSDINSRLPGWLWGQGKDGAWQLQDANSASDSDLWIAYALLEAARLWQRPDYREDALHLLKNIEGQLVVNLPGLGRMVLPGPEGFVQPDHLWRLNPSYLPLPLLRRLAKEAPTGPWKEIAENTLKMVSASSPKGYVADWIGYRATAPKAGLFVVDPVKGELGSYDAIRVYLWAGMTPKSDPLAAPLLARLEGMSNSTASTGVPPEKVHVISGALEGQGPFGYSAALIPYFQAKGQPWLAEQQQRRVEEALNAALAKADGERAEPLYYNAMLSLFALGWAEKRYQFRDDGTLKLSWETSCTRAVTR</sequence>
<evidence type="ECO:0000256" key="1">
    <source>
        <dbReference type="ARBA" id="ARBA00000966"/>
    </source>
</evidence>
<comment type="catalytic activity">
    <reaction evidence="1">
        <text>Endohydrolysis of (1-&gt;4)-beta-D-glucosidic linkages in cellulose, lichenin and cereal beta-D-glucans.</text>
        <dbReference type="EC" id="3.2.1.4"/>
    </reaction>
</comment>
<evidence type="ECO:0000256" key="2">
    <source>
        <dbReference type="ARBA" id="ARBA00009209"/>
    </source>
</evidence>
<dbReference type="EC" id="3.2.1.4" evidence="3"/>
<protein>
    <recommendedName>
        <fullName evidence="3">cellulase</fullName>
        <ecNumber evidence="3">3.2.1.4</ecNumber>
    </recommendedName>
</protein>
<dbReference type="NCBIfam" id="NF008305">
    <property type="entry name" value="PRK11097.1"/>
    <property type="match status" value="1"/>
</dbReference>
<dbReference type="Pfam" id="PF01270">
    <property type="entry name" value="Glyco_hydro_8"/>
    <property type="match status" value="1"/>
</dbReference>
<dbReference type="Proteomes" id="UP000218595">
    <property type="component" value="Chromosome"/>
</dbReference>
<dbReference type="EMBL" id="AP017423">
    <property type="protein sequence ID" value="BCX65528.1"/>
    <property type="molecule type" value="Genomic_DNA"/>
</dbReference>
<reference evidence="9 10" key="1">
    <citation type="submission" date="2016-04" db="EMBL/GenBank/DDBJ databases">
        <title>Complete genome sequence of Pseudomonas sp. LAB-08 isolated from TCE contaminated aquifer soil.</title>
        <authorList>
            <person name="Dohra H."/>
            <person name="Suzuki K."/>
            <person name="Fatma A."/>
            <person name="Inuzuka Y."/>
            <person name="Honjo M."/>
            <person name="Tashiro Y."/>
            <person name="Futamata H."/>
        </authorList>
    </citation>
    <scope>NUCLEOTIDE SEQUENCE [LARGE SCALE GENOMIC DNA]</scope>
    <source>
        <strain evidence="9 10">LAB-08</strain>
    </source>
</reference>
<dbReference type="InterPro" id="IPR002037">
    <property type="entry name" value="Glyco_hydro_8"/>
</dbReference>
<keyword evidence="7" id="KW-0624">Polysaccharide degradation</keyword>
<dbReference type="RefSeq" id="WP_096514013.1">
    <property type="nucleotide sequence ID" value="NZ_AP017423.2"/>
</dbReference>
<keyword evidence="10" id="KW-1185">Reference proteome</keyword>
<evidence type="ECO:0000256" key="3">
    <source>
        <dbReference type="ARBA" id="ARBA00012601"/>
    </source>
</evidence>
<evidence type="ECO:0000256" key="7">
    <source>
        <dbReference type="ARBA" id="ARBA00023326"/>
    </source>
</evidence>
<dbReference type="InterPro" id="IPR008928">
    <property type="entry name" value="6-hairpin_glycosidase_sf"/>
</dbReference>
<feature type="signal peptide" evidence="8">
    <location>
        <begin position="1"/>
        <end position="38"/>
    </location>
</feature>
<evidence type="ECO:0000313" key="10">
    <source>
        <dbReference type="Proteomes" id="UP000218595"/>
    </source>
</evidence>
<keyword evidence="8" id="KW-0732">Signal</keyword>
<dbReference type="InterPro" id="IPR012341">
    <property type="entry name" value="6hp_glycosidase-like_sf"/>
</dbReference>
<keyword evidence="7" id="KW-0119">Carbohydrate metabolism</keyword>
<keyword evidence="4" id="KW-0378">Hydrolase</keyword>
<organism evidence="9 10">
    <name type="scientific">Pseudomonas izuensis</name>
    <dbReference type="NCBI Taxonomy" id="2684212"/>
    <lineage>
        <taxon>Bacteria</taxon>
        <taxon>Pseudomonadati</taxon>
        <taxon>Pseudomonadota</taxon>
        <taxon>Gammaproteobacteria</taxon>
        <taxon>Pseudomonadales</taxon>
        <taxon>Pseudomonadaceae</taxon>
        <taxon>Pseudomonas</taxon>
    </lineage>
</organism>
<dbReference type="PRINTS" id="PR00735">
    <property type="entry name" value="GLHYDRLASE8"/>
</dbReference>
<gene>
    <name evidence="9" type="primary">bcsZ</name>
    <name evidence="9" type="ORF">LAB08_R01290</name>
</gene>
<evidence type="ECO:0000313" key="9">
    <source>
        <dbReference type="EMBL" id="BCX65528.1"/>
    </source>
</evidence>